<dbReference type="OrthoDB" id="5866690at2759"/>
<feature type="signal peptide" evidence="1">
    <location>
        <begin position="1"/>
        <end position="15"/>
    </location>
</feature>
<reference evidence="3 4" key="1">
    <citation type="submission" date="2018-11" db="EMBL/GenBank/DDBJ databases">
        <authorList>
            <consortium name="Pathogen Informatics"/>
        </authorList>
    </citation>
    <scope>NUCLEOTIDE SEQUENCE [LARGE SCALE GENOMIC DNA]</scope>
</reference>
<keyword evidence="4" id="KW-1185">Reference proteome</keyword>
<name>A0A3P7L7S4_STRVU</name>
<keyword evidence="1" id="KW-0732">Signal</keyword>
<dbReference type="SUPFAM" id="SSF53474">
    <property type="entry name" value="alpha/beta-Hydrolases"/>
    <property type="match status" value="1"/>
</dbReference>
<proteinExistence type="predicted"/>
<dbReference type="Gene3D" id="3.40.50.1820">
    <property type="entry name" value="alpha/beta hydrolase"/>
    <property type="match status" value="1"/>
</dbReference>
<organism evidence="3 4">
    <name type="scientific">Strongylus vulgaris</name>
    <name type="common">Blood worm</name>
    <dbReference type="NCBI Taxonomy" id="40348"/>
    <lineage>
        <taxon>Eukaryota</taxon>
        <taxon>Metazoa</taxon>
        <taxon>Ecdysozoa</taxon>
        <taxon>Nematoda</taxon>
        <taxon>Chromadorea</taxon>
        <taxon>Rhabditida</taxon>
        <taxon>Rhabditina</taxon>
        <taxon>Rhabditomorpha</taxon>
        <taxon>Strongyloidea</taxon>
        <taxon>Strongylidae</taxon>
        <taxon>Strongylus</taxon>
    </lineage>
</organism>
<evidence type="ECO:0000313" key="4">
    <source>
        <dbReference type="Proteomes" id="UP000270094"/>
    </source>
</evidence>
<feature type="non-terminal residue" evidence="3">
    <location>
        <position position="202"/>
    </location>
</feature>
<dbReference type="Pfam" id="PF01764">
    <property type="entry name" value="Lipase_3"/>
    <property type="match status" value="1"/>
</dbReference>
<dbReference type="CDD" id="cd00519">
    <property type="entry name" value="Lipase_3"/>
    <property type="match status" value="1"/>
</dbReference>
<protein>
    <recommendedName>
        <fullName evidence="2">Fungal lipase-type domain-containing protein</fullName>
    </recommendedName>
</protein>
<dbReference type="Proteomes" id="UP000270094">
    <property type="component" value="Unassembled WGS sequence"/>
</dbReference>
<dbReference type="AlphaFoldDB" id="A0A3P7L7S4"/>
<evidence type="ECO:0000313" key="3">
    <source>
        <dbReference type="EMBL" id="VDM75402.1"/>
    </source>
</evidence>
<dbReference type="InterPro" id="IPR002921">
    <property type="entry name" value="Fungal_lipase-type"/>
</dbReference>
<dbReference type="GO" id="GO:0006629">
    <property type="term" value="P:lipid metabolic process"/>
    <property type="evidence" value="ECO:0007669"/>
    <property type="project" value="InterPro"/>
</dbReference>
<feature type="chain" id="PRO_5018171365" description="Fungal lipase-type domain-containing protein" evidence="1">
    <location>
        <begin position="16"/>
        <end position="202"/>
    </location>
</feature>
<evidence type="ECO:0000259" key="2">
    <source>
        <dbReference type="Pfam" id="PF01764"/>
    </source>
</evidence>
<dbReference type="InterPro" id="IPR029058">
    <property type="entry name" value="AB_hydrolase_fold"/>
</dbReference>
<sequence length="202" mass="22328">MVIPVLLSGIVVALAQQNYDDKFARNITFPLSAAAYADDPQRCVERVFPGGEMVKHITVNCGWWSKCSGFVANISSENAIALSFRGTKGKLQLVDIFGKTLSTKRIRWSVNNQYLGQVGRYFHDAFHAIWKEGMEKHVQELLQNCPKCKIWVTGHSLGGSMASIAASYLAWSGLANDHEIRLVTFGQPKTGDTNFGSTLTDK</sequence>
<feature type="domain" description="Fungal lipase-type" evidence="2">
    <location>
        <begin position="82"/>
        <end position="200"/>
    </location>
</feature>
<evidence type="ECO:0000256" key="1">
    <source>
        <dbReference type="SAM" id="SignalP"/>
    </source>
</evidence>
<accession>A0A3P7L7S4</accession>
<dbReference type="PANTHER" id="PTHR45908">
    <property type="entry name" value="PROTEIN CBG11750-RELATED"/>
    <property type="match status" value="1"/>
</dbReference>
<gene>
    <name evidence="3" type="ORF">SVUK_LOCUS10400</name>
</gene>
<dbReference type="EMBL" id="UYYB01095295">
    <property type="protein sequence ID" value="VDM75402.1"/>
    <property type="molecule type" value="Genomic_DNA"/>
</dbReference>